<gene>
    <name evidence="2" type="ORF">TCIL3000_7_3970</name>
</gene>
<sequence length="197" mass="23157">MVVFFFSSFCGTNCLYYIFRFSMVRVCGRWGAGLGITAVTVTQLLDQIKAVTRNVSLIKVLISFFIFVILKRILLLLLNFSFVYLTFFCRYHRVMLRHTASVFVRLPKARRPRERPWEIFNTRDFGFSEGSQNYSMWFLSASTCLVLLLFEVYQQTQRILARGDTCPACEAAREHYKKRVENKENELLEGRRVSRQV</sequence>
<keyword evidence="1" id="KW-0472">Membrane</keyword>
<evidence type="ECO:0000256" key="1">
    <source>
        <dbReference type="SAM" id="Phobius"/>
    </source>
</evidence>
<accession>G0UQC2</accession>
<protein>
    <submittedName>
        <fullName evidence="2">Uncharacterized protein</fullName>
    </submittedName>
</protein>
<feature type="transmembrane region" description="Helical" evidence="1">
    <location>
        <begin position="60"/>
        <end position="87"/>
    </location>
</feature>
<proteinExistence type="predicted"/>
<keyword evidence="1" id="KW-1133">Transmembrane helix</keyword>
<dbReference type="EMBL" id="HE575320">
    <property type="protein sequence ID" value="CCC91583.1"/>
    <property type="molecule type" value="Genomic_DNA"/>
</dbReference>
<keyword evidence="1" id="KW-0812">Transmembrane</keyword>
<organism evidence="2">
    <name type="scientific">Trypanosoma congolense (strain IL3000)</name>
    <dbReference type="NCBI Taxonomy" id="1068625"/>
    <lineage>
        <taxon>Eukaryota</taxon>
        <taxon>Discoba</taxon>
        <taxon>Euglenozoa</taxon>
        <taxon>Kinetoplastea</taxon>
        <taxon>Metakinetoplastina</taxon>
        <taxon>Trypanosomatida</taxon>
        <taxon>Trypanosomatidae</taxon>
        <taxon>Trypanosoma</taxon>
        <taxon>Nannomonas</taxon>
    </lineage>
</organism>
<dbReference type="AlphaFoldDB" id="G0UQC2"/>
<dbReference type="VEuPathDB" id="TriTrypDB:TcIL3000_7_3970"/>
<reference evidence="2" key="1">
    <citation type="journal article" date="2012" name="Proc. Natl. Acad. Sci. U.S.A.">
        <title>Antigenic diversity is generated by distinct evolutionary mechanisms in African trypanosome species.</title>
        <authorList>
            <person name="Jackson A.P."/>
            <person name="Berry A."/>
            <person name="Aslett M."/>
            <person name="Allison H.C."/>
            <person name="Burton P."/>
            <person name="Vavrova-Anderson J."/>
            <person name="Brown R."/>
            <person name="Browne H."/>
            <person name="Corton N."/>
            <person name="Hauser H."/>
            <person name="Gamble J."/>
            <person name="Gilderthorp R."/>
            <person name="Marcello L."/>
            <person name="McQuillan J."/>
            <person name="Otto T.D."/>
            <person name="Quail M.A."/>
            <person name="Sanders M.J."/>
            <person name="van Tonder A."/>
            <person name="Ginger M.L."/>
            <person name="Field M.C."/>
            <person name="Barry J.D."/>
            <person name="Hertz-Fowler C."/>
            <person name="Berriman M."/>
        </authorList>
    </citation>
    <scope>NUCLEOTIDE SEQUENCE</scope>
    <source>
        <strain evidence="2">IL3000</strain>
    </source>
</reference>
<name>G0UQC2_TRYCI</name>
<evidence type="ECO:0000313" key="2">
    <source>
        <dbReference type="EMBL" id="CCC91583.1"/>
    </source>
</evidence>